<protein>
    <recommendedName>
        <fullName evidence="2">ATP-grasp domain-containing protein</fullName>
    </recommendedName>
</protein>
<dbReference type="InterPro" id="IPR011761">
    <property type="entry name" value="ATP-grasp"/>
</dbReference>
<evidence type="ECO:0000259" key="2">
    <source>
        <dbReference type="PROSITE" id="PS50975"/>
    </source>
</evidence>
<gene>
    <name evidence="3" type="ORF">ACFPH6_14755</name>
</gene>
<dbReference type="Proteomes" id="UP001596012">
    <property type="component" value="Unassembled WGS sequence"/>
</dbReference>
<evidence type="ECO:0000256" key="1">
    <source>
        <dbReference type="PROSITE-ProRule" id="PRU00409"/>
    </source>
</evidence>
<reference evidence="4" key="1">
    <citation type="journal article" date="2019" name="Int. J. Syst. Evol. Microbiol.">
        <title>The Global Catalogue of Microorganisms (GCM) 10K type strain sequencing project: providing services to taxonomists for standard genome sequencing and annotation.</title>
        <authorList>
            <consortium name="The Broad Institute Genomics Platform"/>
            <consortium name="The Broad Institute Genome Sequencing Center for Infectious Disease"/>
            <person name="Wu L."/>
            <person name="Ma J."/>
        </authorList>
    </citation>
    <scope>NUCLEOTIDE SEQUENCE [LARGE SCALE GENOMIC DNA]</scope>
    <source>
        <strain evidence="4">DT43</strain>
    </source>
</reference>
<dbReference type="PROSITE" id="PS50975">
    <property type="entry name" value="ATP_GRASP"/>
    <property type="match status" value="1"/>
</dbReference>
<proteinExistence type="predicted"/>
<keyword evidence="1" id="KW-0067">ATP-binding</keyword>
<dbReference type="RefSeq" id="WP_386342053.1">
    <property type="nucleotide sequence ID" value="NZ_JBHSFG010000022.1"/>
</dbReference>
<feature type="domain" description="ATP-grasp" evidence="2">
    <location>
        <begin position="151"/>
        <end position="353"/>
    </location>
</feature>
<keyword evidence="1" id="KW-0547">Nucleotide-binding</keyword>
<evidence type="ECO:0000313" key="4">
    <source>
        <dbReference type="Proteomes" id="UP001596012"/>
    </source>
</evidence>
<dbReference type="EMBL" id="JBHSFG010000022">
    <property type="protein sequence ID" value="MFC4465766.1"/>
    <property type="molecule type" value="Genomic_DNA"/>
</dbReference>
<name>A0ABV8YRJ4_9ACTN</name>
<evidence type="ECO:0000313" key="3">
    <source>
        <dbReference type="EMBL" id="MFC4465766.1"/>
    </source>
</evidence>
<organism evidence="3 4">
    <name type="scientific">Streptomyces xiangluensis</name>
    <dbReference type="NCBI Taxonomy" id="2665720"/>
    <lineage>
        <taxon>Bacteria</taxon>
        <taxon>Bacillati</taxon>
        <taxon>Actinomycetota</taxon>
        <taxon>Actinomycetes</taxon>
        <taxon>Kitasatosporales</taxon>
        <taxon>Streptomycetaceae</taxon>
        <taxon>Streptomyces</taxon>
    </lineage>
</organism>
<keyword evidence="4" id="KW-1185">Reference proteome</keyword>
<sequence length="432" mass="44960">MTAVRTAHWGTFDAERWWRPSKLATLPAVAAPRGAAAVAAMDELLAGFCAPGDLLVTRHPVARELLDGLAGCGITFEHHAVAAAAPGTDLETVDQLITADRAALERIGGCAVGRPYAVVPGTAALAGRLGWSDQLPPVAAVAEVNSKSWSNDLVRKLGLPGAGRMVRSVGELADAVADYGWPAVVKDPYGVSGRDTLEIPTPGVLTAVQRTLRRQSEAGKNVELVVQPKFTVRRDFSGHVEVSRAGGVTVLGVQIMTNQGFRHAGSRPADPAFLGFLETNGYFDVLTEVADAVADAGYWGPVGVDSMILADGTSIPVLEINARRSLGLLSLSLDQQVRGSGLRCHLRQLDLAVPAGLGIGALCAALRRDGYLYRGDSRPGVTVLSGSALSHPGGRVHCAVFCGPDGPEPLQRRVAVAAAAAGMTPRGGTDAT</sequence>
<dbReference type="SUPFAM" id="SSF56059">
    <property type="entry name" value="Glutathione synthetase ATP-binding domain-like"/>
    <property type="match status" value="1"/>
</dbReference>
<accession>A0ABV8YRJ4</accession>
<comment type="caution">
    <text evidence="3">The sequence shown here is derived from an EMBL/GenBank/DDBJ whole genome shotgun (WGS) entry which is preliminary data.</text>
</comment>